<gene>
    <name evidence="2" type="ORF">O6C86_07015</name>
</gene>
<evidence type="ECO:0000256" key="1">
    <source>
        <dbReference type="SAM" id="Phobius"/>
    </source>
</evidence>
<dbReference type="RefSeq" id="WP_061721173.1">
    <property type="nucleotide sequence ID" value="NZ_CAXYJF010000002.1"/>
</dbReference>
<dbReference type="EMBL" id="JAPXIC010000040">
    <property type="protein sequence ID" value="MCZ4718965.1"/>
    <property type="molecule type" value="Genomic_DNA"/>
</dbReference>
<organism evidence="2 3">
    <name type="scientific">Legionella pneumophila</name>
    <dbReference type="NCBI Taxonomy" id="446"/>
    <lineage>
        <taxon>Bacteria</taxon>
        <taxon>Pseudomonadati</taxon>
        <taxon>Pseudomonadota</taxon>
        <taxon>Gammaproteobacteria</taxon>
        <taxon>Legionellales</taxon>
        <taxon>Legionellaceae</taxon>
        <taxon>Legionella</taxon>
    </lineage>
</organism>
<name>A0AAP3MC97_LEGPN</name>
<keyword evidence="1" id="KW-0472">Membrane</keyword>
<comment type="caution">
    <text evidence="2">The sequence shown here is derived from an EMBL/GenBank/DDBJ whole genome shotgun (WGS) entry which is preliminary data.</text>
</comment>
<dbReference type="Proteomes" id="UP001071279">
    <property type="component" value="Unassembled WGS sequence"/>
</dbReference>
<keyword evidence="1" id="KW-1133">Transmembrane helix</keyword>
<feature type="transmembrane region" description="Helical" evidence="1">
    <location>
        <begin position="62"/>
        <end position="84"/>
    </location>
</feature>
<keyword evidence="1" id="KW-0812">Transmembrane</keyword>
<evidence type="ECO:0000313" key="2">
    <source>
        <dbReference type="EMBL" id="MCZ4718965.1"/>
    </source>
</evidence>
<dbReference type="AlphaFoldDB" id="A0AAP3MC97"/>
<protein>
    <submittedName>
        <fullName evidence="2">Uncharacterized protein</fullName>
    </submittedName>
</protein>
<evidence type="ECO:0000313" key="3">
    <source>
        <dbReference type="Proteomes" id="UP001071279"/>
    </source>
</evidence>
<proteinExistence type="predicted"/>
<reference evidence="2" key="1">
    <citation type="submission" date="2022-12" db="EMBL/GenBank/DDBJ databases">
        <title>Comparative genomics of Legionella pneumophila isolates from the West Bank and Germany support molecular epidemiology of Legionnaires disease.</title>
        <authorList>
            <person name="Zayed A.R."/>
            <person name="Bitar D.M."/>
            <person name="Steinert M."/>
            <person name="Lueck C."/>
            <person name="Brettar I."/>
            <person name="Hoefle M.G."/>
            <person name="Bunk B."/>
        </authorList>
    </citation>
    <scope>NUCLEOTIDE SEQUENCE</scope>
    <source>
        <strain evidence="2">H23</strain>
    </source>
</reference>
<feature type="transmembrane region" description="Helical" evidence="1">
    <location>
        <begin position="96"/>
        <end position="119"/>
    </location>
</feature>
<sequence>MINIIKNRNKKNHTASTELKSEIEKEQVKLLFDQVGMAISGEALAVTILPIALWSVTNHELLIIWMIFTYVFSDLYKSMLLFYYNKQPTLFSTEKWLFLFNLGVVSSGLAWGFASSIMIPASRFCEPIF</sequence>
<feature type="transmembrane region" description="Helical" evidence="1">
    <location>
        <begin position="35"/>
        <end position="56"/>
    </location>
</feature>
<accession>A0AAP3MC97</accession>